<gene>
    <name evidence="4" type="ORF">B0I29_108217</name>
</gene>
<keyword evidence="5" id="KW-1185">Reference proteome</keyword>
<evidence type="ECO:0000256" key="3">
    <source>
        <dbReference type="SAM" id="SignalP"/>
    </source>
</evidence>
<keyword evidence="2" id="KW-0472">Membrane</keyword>
<dbReference type="AlphaFoldDB" id="A0A327ZAD9"/>
<name>A0A327ZAD9_9ACTN</name>
<keyword evidence="3" id="KW-0732">Signal</keyword>
<comment type="caution">
    <text evidence="4">The sequence shown here is derived from an EMBL/GenBank/DDBJ whole genome shotgun (WGS) entry which is preliminary data.</text>
</comment>
<dbReference type="OrthoDB" id="3967140at2"/>
<proteinExistence type="predicted"/>
<accession>A0A327ZAD9</accession>
<dbReference type="InterPro" id="IPR006311">
    <property type="entry name" value="TAT_signal"/>
</dbReference>
<evidence type="ECO:0008006" key="6">
    <source>
        <dbReference type="Google" id="ProtNLM"/>
    </source>
</evidence>
<evidence type="ECO:0000256" key="2">
    <source>
        <dbReference type="SAM" id="Phobius"/>
    </source>
</evidence>
<dbReference type="PROSITE" id="PS51318">
    <property type="entry name" value="TAT"/>
    <property type="match status" value="1"/>
</dbReference>
<feature type="signal peptide" evidence="3">
    <location>
        <begin position="1"/>
        <end position="25"/>
    </location>
</feature>
<sequence>MTRSRRLAALTMLAAAVLAPFSAPAETTPAAAAPAGTEGSVYLRNLTLPTNGSAVEESLFVLMFADEPGWADSLTLTIDTTQVGVADVDVATQSEGKCSTGPVVRCVMPGPHRVFERPDDGTSGYMTFGLVSLRLTPQPTAAAGDSGTLSVATTIDDGPTSTETATIRIGEGVNLTAVDDKPRSVTPGGSLTLTPRVRNSGPTAVEGLTAVISTAPGVLAGTNFGNCTYGYAISCTFDTTLAAGATYQVAAPFTLRVPGDAAAASQTSMDVQWLTAAEWEDWQAEYSALPDGRPGTGAVLELDEVDVSAAGVPQADTDNDDNGSHTTVTVAGVRRTDVVAFGAAIPGSEGDHTLKVGLANEGPGTLRHPPFINNAPVVQVTLPAPMTVVTADERCFSVYEGDDQPAVFQCRLESMTLRPGQHLTFAFTVRNTEQVHNEEGSVQVALFEDDGAGVDRNPRNNHAAIKVTATGSKDELPITGPGATTIGGIGLALILAGATLVATPRRPQALTRRRNATQNPARADH</sequence>
<organism evidence="4 5">
    <name type="scientific">Actinoplanes lutulentus</name>
    <dbReference type="NCBI Taxonomy" id="1287878"/>
    <lineage>
        <taxon>Bacteria</taxon>
        <taxon>Bacillati</taxon>
        <taxon>Actinomycetota</taxon>
        <taxon>Actinomycetes</taxon>
        <taxon>Micromonosporales</taxon>
        <taxon>Micromonosporaceae</taxon>
        <taxon>Actinoplanes</taxon>
    </lineage>
</organism>
<feature type="chain" id="PRO_5038786696" description="LPXTG-motif cell wall-anchored protein" evidence="3">
    <location>
        <begin position="26"/>
        <end position="525"/>
    </location>
</feature>
<feature type="transmembrane region" description="Helical" evidence="2">
    <location>
        <begin position="482"/>
        <end position="503"/>
    </location>
</feature>
<evidence type="ECO:0000256" key="1">
    <source>
        <dbReference type="SAM" id="MobiDB-lite"/>
    </source>
</evidence>
<dbReference type="EMBL" id="QLMJ01000008">
    <property type="protein sequence ID" value="RAK36627.1"/>
    <property type="molecule type" value="Genomic_DNA"/>
</dbReference>
<keyword evidence="2" id="KW-0812">Transmembrane</keyword>
<evidence type="ECO:0000313" key="4">
    <source>
        <dbReference type="EMBL" id="RAK36627.1"/>
    </source>
</evidence>
<evidence type="ECO:0000313" key="5">
    <source>
        <dbReference type="Proteomes" id="UP000249341"/>
    </source>
</evidence>
<feature type="region of interest" description="Disordered" evidence="1">
    <location>
        <begin position="505"/>
        <end position="525"/>
    </location>
</feature>
<dbReference type="RefSeq" id="WP_146616819.1">
    <property type="nucleotide sequence ID" value="NZ_JACHWI010000007.1"/>
</dbReference>
<reference evidence="4 5" key="1">
    <citation type="submission" date="2018-06" db="EMBL/GenBank/DDBJ databases">
        <title>Genomic Encyclopedia of Type Strains, Phase III (KMG-III): the genomes of soil and plant-associated and newly described type strains.</title>
        <authorList>
            <person name="Whitman W."/>
        </authorList>
    </citation>
    <scope>NUCLEOTIDE SEQUENCE [LARGE SCALE GENOMIC DNA]</scope>
    <source>
        <strain evidence="4 5">CGMCC 4.7090</strain>
    </source>
</reference>
<keyword evidence="2" id="KW-1133">Transmembrane helix</keyword>
<feature type="compositionally biased region" description="Polar residues" evidence="1">
    <location>
        <begin position="516"/>
        <end position="525"/>
    </location>
</feature>
<dbReference type="Proteomes" id="UP000249341">
    <property type="component" value="Unassembled WGS sequence"/>
</dbReference>
<protein>
    <recommendedName>
        <fullName evidence="6">LPXTG-motif cell wall-anchored protein</fullName>
    </recommendedName>
</protein>